<dbReference type="AlphaFoldDB" id="A0A0E9XU40"/>
<protein>
    <submittedName>
        <fullName evidence="1">Uncharacterized protein</fullName>
    </submittedName>
</protein>
<proteinExistence type="predicted"/>
<dbReference type="EMBL" id="GBXM01003364">
    <property type="protein sequence ID" value="JAI05214.1"/>
    <property type="molecule type" value="Transcribed_RNA"/>
</dbReference>
<evidence type="ECO:0000313" key="1">
    <source>
        <dbReference type="EMBL" id="JAI05214.1"/>
    </source>
</evidence>
<name>A0A0E9XU40_ANGAN</name>
<reference evidence="1" key="2">
    <citation type="journal article" date="2015" name="Fish Shellfish Immunol.">
        <title>Early steps in the European eel (Anguilla anguilla)-Vibrio vulnificus interaction in the gills: Role of the RtxA13 toxin.</title>
        <authorList>
            <person name="Callol A."/>
            <person name="Pajuelo D."/>
            <person name="Ebbesson L."/>
            <person name="Teles M."/>
            <person name="MacKenzie S."/>
            <person name="Amaro C."/>
        </authorList>
    </citation>
    <scope>NUCLEOTIDE SEQUENCE</scope>
</reference>
<reference evidence="1" key="1">
    <citation type="submission" date="2014-11" db="EMBL/GenBank/DDBJ databases">
        <authorList>
            <person name="Amaro Gonzalez C."/>
        </authorList>
    </citation>
    <scope>NUCLEOTIDE SEQUENCE</scope>
</reference>
<sequence length="19" mass="2147">MVTIHKGQNYDPDGVICEQ</sequence>
<accession>A0A0E9XU40</accession>
<organism evidence="1">
    <name type="scientific">Anguilla anguilla</name>
    <name type="common">European freshwater eel</name>
    <name type="synonym">Muraena anguilla</name>
    <dbReference type="NCBI Taxonomy" id="7936"/>
    <lineage>
        <taxon>Eukaryota</taxon>
        <taxon>Metazoa</taxon>
        <taxon>Chordata</taxon>
        <taxon>Craniata</taxon>
        <taxon>Vertebrata</taxon>
        <taxon>Euteleostomi</taxon>
        <taxon>Actinopterygii</taxon>
        <taxon>Neopterygii</taxon>
        <taxon>Teleostei</taxon>
        <taxon>Anguilliformes</taxon>
        <taxon>Anguillidae</taxon>
        <taxon>Anguilla</taxon>
    </lineage>
</organism>